<evidence type="ECO:0000313" key="2">
    <source>
        <dbReference type="Proteomes" id="UP001552594"/>
    </source>
</evidence>
<dbReference type="RefSeq" id="WP_109283211.1">
    <property type="nucleotide sequence ID" value="NZ_JBFAUK010000003.1"/>
</dbReference>
<keyword evidence="2" id="KW-1185">Reference proteome</keyword>
<reference evidence="1 2" key="1">
    <citation type="submission" date="2024-06" db="EMBL/GenBank/DDBJ databases">
        <title>The Natural Products Discovery Center: Release of the First 8490 Sequenced Strains for Exploring Actinobacteria Biosynthetic Diversity.</title>
        <authorList>
            <person name="Kalkreuter E."/>
            <person name="Kautsar S.A."/>
            <person name="Yang D."/>
            <person name="Bader C.D."/>
            <person name="Teijaro C.N."/>
            <person name="Fluegel L."/>
            <person name="Davis C.M."/>
            <person name="Simpson J.R."/>
            <person name="Lauterbach L."/>
            <person name="Steele A.D."/>
            <person name="Gui C."/>
            <person name="Meng S."/>
            <person name="Li G."/>
            <person name="Viehrig K."/>
            <person name="Ye F."/>
            <person name="Su P."/>
            <person name="Kiefer A.F."/>
            <person name="Nichols A."/>
            <person name="Cepeda A.J."/>
            <person name="Yan W."/>
            <person name="Fan B."/>
            <person name="Jiang Y."/>
            <person name="Adhikari A."/>
            <person name="Zheng C.-J."/>
            <person name="Schuster L."/>
            <person name="Cowan T.M."/>
            <person name="Smanski M.J."/>
            <person name="Chevrette M.G."/>
            <person name="De Carvalho L.P.S."/>
            <person name="Shen B."/>
        </authorList>
    </citation>
    <scope>NUCLEOTIDE SEQUENCE [LARGE SCALE GENOMIC DNA]</scope>
    <source>
        <strain evidence="1 2">NPDC052347</strain>
    </source>
</reference>
<evidence type="ECO:0000313" key="1">
    <source>
        <dbReference type="EMBL" id="MEV5506043.1"/>
    </source>
</evidence>
<protein>
    <submittedName>
        <fullName evidence="1">Uncharacterized protein</fullName>
    </submittedName>
</protein>
<name>A0ABV3JTN8_STRON</name>
<gene>
    <name evidence="1" type="ORF">AB0L16_06120</name>
</gene>
<organism evidence="1 2">
    <name type="scientific">Streptomyces orinoci</name>
    <name type="common">Streptoverticillium orinoci</name>
    <dbReference type="NCBI Taxonomy" id="67339"/>
    <lineage>
        <taxon>Bacteria</taxon>
        <taxon>Bacillati</taxon>
        <taxon>Actinomycetota</taxon>
        <taxon>Actinomycetes</taxon>
        <taxon>Kitasatosporales</taxon>
        <taxon>Streptomycetaceae</taxon>
        <taxon>Streptomyces</taxon>
    </lineage>
</organism>
<accession>A0ABV3JTN8</accession>
<proteinExistence type="predicted"/>
<comment type="caution">
    <text evidence="1">The sequence shown here is derived from an EMBL/GenBank/DDBJ whole genome shotgun (WGS) entry which is preliminary data.</text>
</comment>
<dbReference type="Proteomes" id="UP001552594">
    <property type="component" value="Unassembled WGS sequence"/>
</dbReference>
<dbReference type="EMBL" id="JBFAUK010000003">
    <property type="protein sequence ID" value="MEV5506043.1"/>
    <property type="molecule type" value="Genomic_DNA"/>
</dbReference>
<sequence length="265" mass="27115">MSATDHAPAGLLLLCRAAPDRLRLAARLLGTPLLLAPAGEGWSVLVPAAGAADAAEGVEEGGSPAARAARWATALTATGGRPVVGLWWDADGAGFVVAAGLRRTAGHTWLADGTPLGEADALRVLRVRLGLDPVLDAEALQALGRADSEADARARLRGLIAVLGRAGLRLGPGLAPGKGREELYAAASALPLAEAVRGPGPRALGPQLARRVRVRVRVLGAAEVGAGLVLLTWAGTRRRGWAAVGAALVVDGALVLAYERWRREG</sequence>